<accession>A0A392R9A8</accession>
<dbReference type="EMBL" id="LXQA010197271">
    <property type="protein sequence ID" value="MCI32614.1"/>
    <property type="molecule type" value="Genomic_DNA"/>
</dbReference>
<evidence type="ECO:0000313" key="3">
    <source>
        <dbReference type="Proteomes" id="UP000265520"/>
    </source>
</evidence>
<feature type="compositionally biased region" description="Basic residues" evidence="1">
    <location>
        <begin position="51"/>
        <end position="60"/>
    </location>
</feature>
<reference evidence="2 3" key="1">
    <citation type="journal article" date="2018" name="Front. Plant Sci.">
        <title>Red Clover (Trifolium pratense) and Zigzag Clover (T. medium) - A Picture of Genomic Similarities and Differences.</title>
        <authorList>
            <person name="Dluhosova J."/>
            <person name="Istvanek J."/>
            <person name="Nedelnik J."/>
            <person name="Repkova J."/>
        </authorList>
    </citation>
    <scope>NUCLEOTIDE SEQUENCE [LARGE SCALE GENOMIC DNA]</scope>
    <source>
        <strain evidence="3">cv. 10/8</strain>
        <tissue evidence="2">Leaf</tissue>
    </source>
</reference>
<sequence>NKSEYESATIVQRLPIKTSEGPQRRGVPQRTPTATTNENSKPYKPSEAIPRQKRYSPKPS</sequence>
<protein>
    <submittedName>
        <fullName evidence="2">Uncharacterized protein</fullName>
    </submittedName>
</protein>
<dbReference type="Proteomes" id="UP000265520">
    <property type="component" value="Unassembled WGS sequence"/>
</dbReference>
<organism evidence="2 3">
    <name type="scientific">Trifolium medium</name>
    <dbReference type="NCBI Taxonomy" id="97028"/>
    <lineage>
        <taxon>Eukaryota</taxon>
        <taxon>Viridiplantae</taxon>
        <taxon>Streptophyta</taxon>
        <taxon>Embryophyta</taxon>
        <taxon>Tracheophyta</taxon>
        <taxon>Spermatophyta</taxon>
        <taxon>Magnoliopsida</taxon>
        <taxon>eudicotyledons</taxon>
        <taxon>Gunneridae</taxon>
        <taxon>Pentapetalae</taxon>
        <taxon>rosids</taxon>
        <taxon>fabids</taxon>
        <taxon>Fabales</taxon>
        <taxon>Fabaceae</taxon>
        <taxon>Papilionoideae</taxon>
        <taxon>50 kb inversion clade</taxon>
        <taxon>NPAAA clade</taxon>
        <taxon>Hologalegina</taxon>
        <taxon>IRL clade</taxon>
        <taxon>Trifolieae</taxon>
        <taxon>Trifolium</taxon>
    </lineage>
</organism>
<name>A0A392R9A8_9FABA</name>
<evidence type="ECO:0000313" key="2">
    <source>
        <dbReference type="EMBL" id="MCI32614.1"/>
    </source>
</evidence>
<keyword evidence="3" id="KW-1185">Reference proteome</keyword>
<feature type="non-terminal residue" evidence="2">
    <location>
        <position position="1"/>
    </location>
</feature>
<dbReference type="AlphaFoldDB" id="A0A392R9A8"/>
<proteinExistence type="predicted"/>
<feature type="compositionally biased region" description="Polar residues" evidence="1">
    <location>
        <begin position="30"/>
        <end position="40"/>
    </location>
</feature>
<evidence type="ECO:0000256" key="1">
    <source>
        <dbReference type="SAM" id="MobiDB-lite"/>
    </source>
</evidence>
<comment type="caution">
    <text evidence="2">The sequence shown here is derived from an EMBL/GenBank/DDBJ whole genome shotgun (WGS) entry which is preliminary data.</text>
</comment>
<feature type="region of interest" description="Disordered" evidence="1">
    <location>
        <begin position="1"/>
        <end position="60"/>
    </location>
</feature>